<accession>A0A386HML5</accession>
<keyword evidence="3" id="KW-1185">Reference proteome</keyword>
<evidence type="ECO:0000313" key="3">
    <source>
        <dbReference type="Proteomes" id="UP000266118"/>
    </source>
</evidence>
<feature type="domain" description="DUF3347" evidence="1">
    <location>
        <begin position="54"/>
        <end position="144"/>
    </location>
</feature>
<dbReference type="InterPro" id="IPR021782">
    <property type="entry name" value="DUF3347"/>
</dbReference>
<dbReference type="Pfam" id="PF11827">
    <property type="entry name" value="DUF3347"/>
    <property type="match status" value="1"/>
</dbReference>
<organism evidence="2 3">
    <name type="scientific">Arachidicoccus soli</name>
    <dbReference type="NCBI Taxonomy" id="2341117"/>
    <lineage>
        <taxon>Bacteria</taxon>
        <taxon>Pseudomonadati</taxon>
        <taxon>Bacteroidota</taxon>
        <taxon>Chitinophagia</taxon>
        <taxon>Chitinophagales</taxon>
        <taxon>Chitinophagaceae</taxon>
        <taxon>Arachidicoccus</taxon>
    </lineage>
</organism>
<gene>
    <name evidence="2" type="ORF">D6B99_04760</name>
</gene>
<name>A0A386HML5_9BACT</name>
<dbReference type="KEGG" id="ark:D6B99_04760"/>
<dbReference type="Proteomes" id="UP000266118">
    <property type="component" value="Chromosome"/>
</dbReference>
<evidence type="ECO:0000313" key="2">
    <source>
        <dbReference type="EMBL" id="AYD46983.1"/>
    </source>
</evidence>
<dbReference type="OrthoDB" id="5513217at2"/>
<protein>
    <submittedName>
        <fullName evidence="2">DUF3347 domain-containing protein</fullName>
    </submittedName>
</protein>
<reference evidence="2 3" key="1">
    <citation type="submission" date="2018-09" db="EMBL/GenBank/DDBJ databases">
        <title>Arachidicoccus sp. nov., a bacterium isolated from soil.</title>
        <authorList>
            <person name="Weon H.-Y."/>
            <person name="Kwon S.-W."/>
            <person name="Lee S.A."/>
        </authorList>
    </citation>
    <scope>NUCLEOTIDE SEQUENCE [LARGE SCALE GENOMIC DNA]</scope>
    <source>
        <strain evidence="2 3">KIS59-12</strain>
    </source>
</reference>
<dbReference type="AlphaFoldDB" id="A0A386HML5"/>
<sequence length="203" mass="22891">MKKGLLLLLAIIVCFGIYIIYSKENNIKKSISSDAPLHISENNSTFNSATAALLNSYFNLRDAFVNWSPDSTIQKLNNSLILSTNKIPFNALKADTLLINTAKNFASSLLAESNGLKGDSMIAEQRRDFYNISENLYNFLRTVHYDQATIYHMHCPMAFDGDEAYWLSADTTIINPYFGNKDPKVKANMLHCGDIEDSINFRK</sequence>
<dbReference type="EMBL" id="CP032489">
    <property type="protein sequence ID" value="AYD46983.1"/>
    <property type="molecule type" value="Genomic_DNA"/>
</dbReference>
<proteinExistence type="predicted"/>
<evidence type="ECO:0000259" key="1">
    <source>
        <dbReference type="Pfam" id="PF11827"/>
    </source>
</evidence>
<dbReference type="RefSeq" id="WP_119985610.1">
    <property type="nucleotide sequence ID" value="NZ_CP032489.1"/>
</dbReference>